<comment type="caution">
    <text evidence="1">The sequence shown here is derived from an EMBL/GenBank/DDBJ whole genome shotgun (WGS) entry which is preliminary data.</text>
</comment>
<reference evidence="1 2" key="1">
    <citation type="submission" date="2013-07" db="EMBL/GenBank/DDBJ databases">
        <authorList>
            <person name="Weinstock G."/>
            <person name="Sodergren E."/>
            <person name="Wylie T."/>
            <person name="Fulton L."/>
            <person name="Fulton R."/>
            <person name="Fronick C."/>
            <person name="O'Laughlin M."/>
            <person name="Godfrey J."/>
            <person name="Miner T."/>
            <person name="Herter B."/>
            <person name="Appelbaum E."/>
            <person name="Cordes M."/>
            <person name="Lek S."/>
            <person name="Wollam A."/>
            <person name="Pepin K.H."/>
            <person name="Palsikar V.B."/>
            <person name="Mitreva M."/>
            <person name="Wilson R.K."/>
        </authorList>
    </citation>
    <scope>NUCLEOTIDE SEQUENCE [LARGE SCALE GENOMIC DNA]</scope>
    <source>
        <strain evidence="1 2">ATCC 14940</strain>
    </source>
</reference>
<accession>A0ABC9U297</accession>
<name>A0ABC9U297_CLOSY</name>
<gene>
    <name evidence="1" type="ORF">CLOSYM_00891</name>
</gene>
<evidence type="ECO:0000313" key="1">
    <source>
        <dbReference type="EMBL" id="ERI79459.1"/>
    </source>
</evidence>
<dbReference type="AlphaFoldDB" id="A0ABC9U297"/>
<dbReference type="Proteomes" id="UP000016491">
    <property type="component" value="Unassembled WGS sequence"/>
</dbReference>
<evidence type="ECO:0000313" key="2">
    <source>
        <dbReference type="Proteomes" id="UP000016491"/>
    </source>
</evidence>
<sequence>MRRTSKTDYIKVSEQRRRRASVQDDILKGPRPETWSAQMPAYCYTVLCSVVELRDKPDVKKHPERQAHPEGIRPMKAEKLCMCCRKRWSLDCGRERCDCKEQGYLYVVGIYMHPVMGGDTVGQGDS</sequence>
<protein>
    <recommendedName>
        <fullName evidence="3">Cysteine-rich VLP domain-containing protein</fullName>
    </recommendedName>
</protein>
<proteinExistence type="predicted"/>
<dbReference type="EMBL" id="AWSU01000072">
    <property type="protein sequence ID" value="ERI79459.1"/>
    <property type="molecule type" value="Genomic_DNA"/>
</dbReference>
<evidence type="ECO:0008006" key="3">
    <source>
        <dbReference type="Google" id="ProtNLM"/>
    </source>
</evidence>
<organism evidence="1 2">
    <name type="scientific">[Clostridium] symbiosum ATCC 14940</name>
    <dbReference type="NCBI Taxonomy" id="411472"/>
    <lineage>
        <taxon>Bacteria</taxon>
        <taxon>Bacillati</taxon>
        <taxon>Bacillota</taxon>
        <taxon>Clostridia</taxon>
        <taxon>Lachnospirales</taxon>
        <taxon>Lachnospiraceae</taxon>
        <taxon>Otoolea</taxon>
    </lineage>
</organism>